<dbReference type="EMBL" id="JXLP01000019">
    <property type="protein sequence ID" value="KIL76970.1"/>
    <property type="molecule type" value="Genomic_DNA"/>
</dbReference>
<sequence>MKKKDLAKTPLIPADPEMNLHTDASEYLSGESVDEHGNLEAANEIIGSKEIGQQHNNL</sequence>
<name>A0ABR5AQE7_BACBA</name>
<dbReference type="Proteomes" id="UP000031982">
    <property type="component" value="Unassembled WGS sequence"/>
</dbReference>
<protein>
    <submittedName>
        <fullName evidence="2">Uncharacterized protein</fullName>
    </submittedName>
</protein>
<feature type="region of interest" description="Disordered" evidence="1">
    <location>
        <begin position="1"/>
        <end position="20"/>
    </location>
</feature>
<gene>
    <name evidence="2" type="ORF">SD77_1930</name>
</gene>
<evidence type="ECO:0000313" key="3">
    <source>
        <dbReference type="Proteomes" id="UP000031982"/>
    </source>
</evidence>
<evidence type="ECO:0000256" key="1">
    <source>
        <dbReference type="SAM" id="MobiDB-lite"/>
    </source>
</evidence>
<comment type="caution">
    <text evidence="2">The sequence shown here is derived from an EMBL/GenBank/DDBJ whole genome shotgun (WGS) entry which is preliminary data.</text>
</comment>
<keyword evidence="3" id="KW-1185">Reference proteome</keyword>
<accession>A0ABR5AQE7</accession>
<reference evidence="2 3" key="1">
    <citation type="submission" date="2015-01" db="EMBL/GenBank/DDBJ databases">
        <title>Genome Assembly of Bacillus badius MTCC 1458.</title>
        <authorList>
            <person name="Verma A."/>
            <person name="Khatri I."/>
            <person name="Mual P."/>
            <person name="Subramanian S."/>
            <person name="Krishnamurthi S."/>
        </authorList>
    </citation>
    <scope>NUCLEOTIDE SEQUENCE [LARGE SCALE GENOMIC DNA]</scope>
    <source>
        <strain evidence="2 3">MTCC 1458</strain>
    </source>
</reference>
<evidence type="ECO:0000313" key="2">
    <source>
        <dbReference type="EMBL" id="KIL76970.1"/>
    </source>
</evidence>
<proteinExistence type="predicted"/>
<dbReference type="RefSeq" id="WP_169799361.1">
    <property type="nucleotide sequence ID" value="NZ_JARTHD010000059.1"/>
</dbReference>
<organism evidence="2 3">
    <name type="scientific">Bacillus badius</name>
    <dbReference type="NCBI Taxonomy" id="1455"/>
    <lineage>
        <taxon>Bacteria</taxon>
        <taxon>Bacillati</taxon>
        <taxon>Bacillota</taxon>
        <taxon>Bacilli</taxon>
        <taxon>Bacillales</taxon>
        <taxon>Bacillaceae</taxon>
        <taxon>Pseudobacillus</taxon>
    </lineage>
</organism>